<dbReference type="Pfam" id="PF13508">
    <property type="entry name" value="Acetyltransf_7"/>
    <property type="match status" value="1"/>
</dbReference>
<evidence type="ECO:0000313" key="5">
    <source>
        <dbReference type="Proteomes" id="UP000244925"/>
    </source>
</evidence>
<dbReference type="GO" id="GO:0016747">
    <property type="term" value="F:acyltransferase activity, transferring groups other than amino-acyl groups"/>
    <property type="evidence" value="ECO:0007669"/>
    <property type="project" value="InterPro"/>
</dbReference>
<evidence type="ECO:0000256" key="1">
    <source>
        <dbReference type="ARBA" id="ARBA00022679"/>
    </source>
</evidence>
<dbReference type="CDD" id="cd04301">
    <property type="entry name" value="NAT_SF"/>
    <property type="match status" value="1"/>
</dbReference>
<comment type="caution">
    <text evidence="4">The sequence shown here is derived from an EMBL/GenBank/DDBJ whole genome shotgun (WGS) entry which is preliminary data.</text>
</comment>
<protein>
    <submittedName>
        <fullName evidence="4">N-acetyltransferase</fullName>
    </submittedName>
</protein>
<dbReference type="PANTHER" id="PTHR42919">
    <property type="entry name" value="N-ALPHA-ACETYLTRANSFERASE"/>
    <property type="match status" value="1"/>
</dbReference>
<dbReference type="Proteomes" id="UP000244925">
    <property type="component" value="Unassembled WGS sequence"/>
</dbReference>
<keyword evidence="2" id="KW-0012">Acyltransferase</keyword>
<dbReference type="InterPro" id="IPR016181">
    <property type="entry name" value="Acyl_CoA_acyltransferase"/>
</dbReference>
<evidence type="ECO:0000259" key="3">
    <source>
        <dbReference type="PROSITE" id="PS51186"/>
    </source>
</evidence>
<organism evidence="4 5">
    <name type="scientific">Paramuribaculum intestinale</name>
    <dbReference type="NCBI Taxonomy" id="2094151"/>
    <lineage>
        <taxon>Bacteria</taxon>
        <taxon>Pseudomonadati</taxon>
        <taxon>Bacteroidota</taxon>
        <taxon>Bacteroidia</taxon>
        <taxon>Bacteroidales</taxon>
        <taxon>Muribaculaceae</taxon>
        <taxon>Paramuribaculum</taxon>
    </lineage>
</organism>
<keyword evidence="1 4" id="KW-0808">Transferase</keyword>
<keyword evidence="5" id="KW-1185">Reference proteome</keyword>
<gene>
    <name evidence="4" type="ORF">C5O25_11500</name>
</gene>
<dbReference type="PROSITE" id="PS51186">
    <property type="entry name" value="GNAT"/>
    <property type="match status" value="1"/>
</dbReference>
<accession>A0A2V1INV8</accession>
<evidence type="ECO:0000256" key="2">
    <source>
        <dbReference type="ARBA" id="ARBA00023315"/>
    </source>
</evidence>
<dbReference type="InterPro" id="IPR000182">
    <property type="entry name" value="GNAT_dom"/>
</dbReference>
<dbReference type="EMBL" id="PUBV01000037">
    <property type="protein sequence ID" value="PWB06067.1"/>
    <property type="molecule type" value="Genomic_DNA"/>
</dbReference>
<sequence>MDLLLMGDESKEMIMKYLCLGRLFVGSVDGCDVAVVVVTERSDGSVEVNNLAVAPGYRRKGIGRMMLSHVESICQHRAIYIGTGETPSTLRFYESCGYRYSHRVADFFTDNYPSPIVEEGVTLTDMVYLCKPPV</sequence>
<evidence type="ECO:0000313" key="4">
    <source>
        <dbReference type="EMBL" id="PWB06067.1"/>
    </source>
</evidence>
<dbReference type="SUPFAM" id="SSF55729">
    <property type="entry name" value="Acyl-CoA N-acyltransferases (Nat)"/>
    <property type="match status" value="1"/>
</dbReference>
<feature type="domain" description="N-acetyltransferase" evidence="3">
    <location>
        <begin position="1"/>
        <end position="124"/>
    </location>
</feature>
<dbReference type="Gene3D" id="3.40.630.30">
    <property type="match status" value="1"/>
</dbReference>
<proteinExistence type="predicted"/>
<name>A0A2V1INV8_9BACT</name>
<dbReference type="PANTHER" id="PTHR42919:SF8">
    <property type="entry name" value="N-ALPHA-ACETYLTRANSFERASE 50"/>
    <property type="match status" value="1"/>
</dbReference>
<dbReference type="GeneID" id="93424924"/>
<dbReference type="AlphaFoldDB" id="A0A2V1INV8"/>
<reference evidence="5" key="1">
    <citation type="submission" date="2018-02" db="EMBL/GenBank/DDBJ databases">
        <authorList>
            <person name="Clavel T."/>
            <person name="Strowig T."/>
        </authorList>
    </citation>
    <scope>NUCLEOTIDE SEQUENCE [LARGE SCALE GENOMIC DNA]</scope>
    <source>
        <strain evidence="5">DSM 100764</strain>
    </source>
</reference>
<dbReference type="RefSeq" id="WP_107036888.1">
    <property type="nucleotide sequence ID" value="NZ_CAONGC010000044.1"/>
</dbReference>
<dbReference type="InterPro" id="IPR051556">
    <property type="entry name" value="N-term/lysine_N-AcTrnsfr"/>
</dbReference>